<evidence type="ECO:0000259" key="9">
    <source>
        <dbReference type="PROSITE" id="PS51177"/>
    </source>
</evidence>
<dbReference type="InterPro" id="IPR023366">
    <property type="entry name" value="ATP_synth_asu-like_sf"/>
</dbReference>
<keyword evidence="7 10" id="KW-0808">Transferase</keyword>
<evidence type="ECO:0000256" key="3">
    <source>
        <dbReference type="ARBA" id="ARBA00004887"/>
    </source>
</evidence>
<evidence type="ECO:0000256" key="7">
    <source>
        <dbReference type="ARBA" id="ARBA00022679"/>
    </source>
</evidence>
<dbReference type="CDD" id="cd00402">
    <property type="entry name" value="Riboflavin_synthase_like"/>
    <property type="match status" value="1"/>
</dbReference>
<keyword evidence="6" id="KW-0686">Riboflavin biosynthesis</keyword>
<dbReference type="PROSITE" id="PS51177">
    <property type="entry name" value="LUMAZINE_BIND"/>
    <property type="match status" value="2"/>
</dbReference>
<comment type="pathway">
    <text evidence="3">Cofactor biosynthesis; riboflavin biosynthesis; riboflavin from 2-hydroxy-3-oxobutyl phosphate and 5-amino-6-(D-ribitylamino)uracil: step 2/2.</text>
</comment>
<dbReference type="NCBIfam" id="TIGR00187">
    <property type="entry name" value="ribE"/>
    <property type="match status" value="1"/>
</dbReference>
<name>A0A3B1E506_9ZZZZ</name>
<protein>
    <recommendedName>
        <fullName evidence="5">Riboflavin synthase</fullName>
        <ecNumber evidence="4">2.5.1.9</ecNumber>
    </recommendedName>
</protein>
<evidence type="ECO:0000256" key="4">
    <source>
        <dbReference type="ARBA" id="ARBA00012827"/>
    </source>
</evidence>
<organism evidence="10">
    <name type="scientific">hydrothermal vent metagenome</name>
    <dbReference type="NCBI Taxonomy" id="652676"/>
    <lineage>
        <taxon>unclassified sequences</taxon>
        <taxon>metagenomes</taxon>
        <taxon>ecological metagenomes</taxon>
    </lineage>
</organism>
<dbReference type="NCBIfam" id="NF006767">
    <property type="entry name" value="PRK09289.1"/>
    <property type="match status" value="1"/>
</dbReference>
<keyword evidence="8" id="KW-0677">Repeat</keyword>
<evidence type="ECO:0000313" key="10">
    <source>
        <dbReference type="EMBL" id="VAY87421.1"/>
    </source>
</evidence>
<comment type="catalytic activity">
    <reaction evidence="1">
        <text>2 6,7-dimethyl-8-(1-D-ribityl)lumazine + H(+) = 5-amino-6-(D-ribitylamino)uracil + riboflavin</text>
        <dbReference type="Rhea" id="RHEA:20772"/>
        <dbReference type="ChEBI" id="CHEBI:15378"/>
        <dbReference type="ChEBI" id="CHEBI:15934"/>
        <dbReference type="ChEBI" id="CHEBI:57986"/>
        <dbReference type="ChEBI" id="CHEBI:58201"/>
        <dbReference type="EC" id="2.5.1.9"/>
    </reaction>
</comment>
<dbReference type="GO" id="GO:0009231">
    <property type="term" value="P:riboflavin biosynthetic process"/>
    <property type="evidence" value="ECO:0007669"/>
    <property type="project" value="UniProtKB-KW"/>
</dbReference>
<dbReference type="Gene3D" id="2.40.30.20">
    <property type="match status" value="2"/>
</dbReference>
<evidence type="ECO:0000256" key="2">
    <source>
        <dbReference type="ARBA" id="ARBA00002803"/>
    </source>
</evidence>
<dbReference type="PANTHER" id="PTHR21098">
    <property type="entry name" value="RIBOFLAVIN SYNTHASE ALPHA CHAIN"/>
    <property type="match status" value="1"/>
</dbReference>
<evidence type="ECO:0000256" key="5">
    <source>
        <dbReference type="ARBA" id="ARBA00013950"/>
    </source>
</evidence>
<sequence>MFTGLIREVAMIIRFTNNILTVKSEYRPKLGDSIAINGACLTVISIAKNTFSVELSDESQKILDVQNYTKYVHIEPAMIMNDRFEGHIVQGHIDCIGQIISIKKNTNSTDFIIKLPQEFMRFIVSKGSITINGISLTINDVNFQSNTFRITIISYTLNNTLFKTYKVNHMVNIETDMFAKYILNIIQNNSYSILKQNEISLSWTNVDRIMSNY</sequence>
<evidence type="ECO:0000256" key="8">
    <source>
        <dbReference type="ARBA" id="ARBA00022737"/>
    </source>
</evidence>
<dbReference type="PIRSF" id="PIRSF000498">
    <property type="entry name" value="Riboflavin_syn_A"/>
    <property type="match status" value="1"/>
</dbReference>
<dbReference type="InterPro" id="IPR017938">
    <property type="entry name" value="Riboflavin_synthase-like_b-brl"/>
</dbReference>
<dbReference type="EC" id="2.5.1.9" evidence="4"/>
<gene>
    <name evidence="10" type="ORF">MNB_ARC-1_349</name>
</gene>
<dbReference type="PANTHER" id="PTHR21098:SF12">
    <property type="entry name" value="RIBOFLAVIN SYNTHASE"/>
    <property type="match status" value="1"/>
</dbReference>
<dbReference type="Pfam" id="PF00677">
    <property type="entry name" value="Lum_binding"/>
    <property type="match status" value="2"/>
</dbReference>
<dbReference type="GO" id="GO:0004746">
    <property type="term" value="F:riboflavin synthase activity"/>
    <property type="evidence" value="ECO:0007669"/>
    <property type="project" value="UniProtKB-EC"/>
</dbReference>
<dbReference type="SUPFAM" id="SSF63380">
    <property type="entry name" value="Riboflavin synthase domain-like"/>
    <property type="match status" value="2"/>
</dbReference>
<reference evidence="10" key="1">
    <citation type="submission" date="2018-10" db="EMBL/GenBank/DDBJ databases">
        <authorList>
            <person name="Aoki K."/>
        </authorList>
    </citation>
    <scope>NUCLEOTIDE SEQUENCE</scope>
</reference>
<dbReference type="InterPro" id="IPR026017">
    <property type="entry name" value="Lumazine-bd_dom"/>
</dbReference>
<comment type="function">
    <text evidence="2">Catalyzes the dismutation of two molecules of 6,7-dimethyl-8-ribityllumazine, resulting in the formation of riboflavin and 5-amino-6-(D-ribitylamino)uracil.</text>
</comment>
<evidence type="ECO:0000256" key="6">
    <source>
        <dbReference type="ARBA" id="ARBA00022619"/>
    </source>
</evidence>
<dbReference type="FunFam" id="2.40.30.20:FF:000004">
    <property type="entry name" value="Riboflavin synthase, alpha subunit"/>
    <property type="match status" value="1"/>
</dbReference>
<accession>A0A3B1E506</accession>
<feature type="domain" description="Lumazine-binding" evidence="9">
    <location>
        <begin position="88"/>
        <end position="186"/>
    </location>
</feature>
<feature type="domain" description="Lumazine-binding" evidence="9">
    <location>
        <begin position="1"/>
        <end position="87"/>
    </location>
</feature>
<dbReference type="InterPro" id="IPR001783">
    <property type="entry name" value="Lumazine-bd"/>
</dbReference>
<dbReference type="AlphaFoldDB" id="A0A3B1E506"/>
<proteinExistence type="predicted"/>
<dbReference type="EMBL" id="UOYO01000026">
    <property type="protein sequence ID" value="VAY87421.1"/>
    <property type="molecule type" value="Genomic_DNA"/>
</dbReference>
<evidence type="ECO:0000256" key="1">
    <source>
        <dbReference type="ARBA" id="ARBA00000968"/>
    </source>
</evidence>